<dbReference type="Pfam" id="PF05423">
    <property type="entry name" value="Mycobact_memb"/>
    <property type="match status" value="1"/>
</dbReference>
<comment type="subcellular location">
    <subcellularLocation>
        <location evidence="1">Cell membrane</location>
    </subcellularLocation>
</comment>
<accession>A0ABT5ZUD2</accession>
<feature type="chain" id="PRO_5046941371" evidence="7">
    <location>
        <begin position="23"/>
        <end position="123"/>
    </location>
</feature>
<proteinExistence type="inferred from homology"/>
<feature type="signal peptide" evidence="7">
    <location>
        <begin position="1"/>
        <end position="22"/>
    </location>
</feature>
<dbReference type="Proteomes" id="UP001216579">
    <property type="component" value="Unassembled WGS sequence"/>
</dbReference>
<evidence type="ECO:0000256" key="7">
    <source>
        <dbReference type="SAM" id="SignalP"/>
    </source>
</evidence>
<dbReference type="EMBL" id="JARJBC010000024">
    <property type="protein sequence ID" value="MDF3293256.1"/>
    <property type="molecule type" value="Genomic_DNA"/>
</dbReference>
<organism evidence="8 9">
    <name type="scientific">Streptomyces silvisoli</name>
    <dbReference type="NCBI Taxonomy" id="3034235"/>
    <lineage>
        <taxon>Bacteria</taxon>
        <taxon>Bacillati</taxon>
        <taxon>Actinomycetota</taxon>
        <taxon>Actinomycetes</taxon>
        <taxon>Kitasatosporales</taxon>
        <taxon>Streptomycetaceae</taxon>
        <taxon>Streptomyces</taxon>
    </lineage>
</organism>
<comment type="similarity">
    <text evidence="2">Belongs to the MmpS family.</text>
</comment>
<gene>
    <name evidence="8" type="ORF">P3G67_29410</name>
</gene>
<evidence type="ECO:0000313" key="8">
    <source>
        <dbReference type="EMBL" id="MDF3293256.1"/>
    </source>
</evidence>
<dbReference type="PROSITE" id="PS51257">
    <property type="entry name" value="PROKAR_LIPOPROTEIN"/>
    <property type="match status" value="1"/>
</dbReference>
<evidence type="ECO:0000256" key="4">
    <source>
        <dbReference type="ARBA" id="ARBA00022692"/>
    </source>
</evidence>
<evidence type="ECO:0000256" key="1">
    <source>
        <dbReference type="ARBA" id="ARBA00004236"/>
    </source>
</evidence>
<keyword evidence="6" id="KW-0472">Membrane</keyword>
<dbReference type="RefSeq" id="WP_276096195.1">
    <property type="nucleotide sequence ID" value="NZ_JARJBC010000024.1"/>
</dbReference>
<keyword evidence="7" id="KW-0732">Signal</keyword>
<protein>
    <submittedName>
        <fullName evidence="8">MmpS family transport accessory protein</fullName>
    </submittedName>
</protein>
<keyword evidence="5" id="KW-1133">Transmembrane helix</keyword>
<evidence type="ECO:0000256" key="2">
    <source>
        <dbReference type="ARBA" id="ARBA00007531"/>
    </source>
</evidence>
<name>A0ABT5ZUD2_9ACTN</name>
<dbReference type="InterPro" id="IPR008693">
    <property type="entry name" value="MmpS"/>
</dbReference>
<evidence type="ECO:0000256" key="6">
    <source>
        <dbReference type="ARBA" id="ARBA00023136"/>
    </source>
</evidence>
<comment type="caution">
    <text evidence="8">The sequence shown here is derived from an EMBL/GenBank/DDBJ whole genome shotgun (WGS) entry which is preliminary data.</text>
</comment>
<keyword evidence="3" id="KW-1003">Cell membrane</keyword>
<sequence>MKFPTFRTYAASLLTAGSLAAAAVSLTGCGVFGHSWDVKMEVTGPGSADVGYSFSGDNSPRTTFAGKLPWNKAQNVGFGFNNLAVTSAQPGTVCRIYVDGKLKDEQKKPDAKGTLSCSVHLKD</sequence>
<reference evidence="8 9" key="1">
    <citation type="submission" date="2023-03" db="EMBL/GenBank/DDBJ databases">
        <title>Draft genome sequence of Streptomyces sp. RB6PN23 isolated from peat swamp forest in Thailand.</title>
        <authorList>
            <person name="Klaysubun C."/>
            <person name="Duangmal K."/>
        </authorList>
    </citation>
    <scope>NUCLEOTIDE SEQUENCE [LARGE SCALE GENOMIC DNA]</scope>
    <source>
        <strain evidence="8 9">RB6PN23</strain>
    </source>
</reference>
<evidence type="ECO:0000256" key="3">
    <source>
        <dbReference type="ARBA" id="ARBA00022475"/>
    </source>
</evidence>
<keyword evidence="9" id="KW-1185">Reference proteome</keyword>
<evidence type="ECO:0000313" key="9">
    <source>
        <dbReference type="Proteomes" id="UP001216579"/>
    </source>
</evidence>
<keyword evidence="4" id="KW-0812">Transmembrane</keyword>
<dbReference type="Gene3D" id="2.60.40.2880">
    <property type="entry name" value="MmpS1-5, C-terminal soluble domain"/>
    <property type="match status" value="1"/>
</dbReference>
<evidence type="ECO:0000256" key="5">
    <source>
        <dbReference type="ARBA" id="ARBA00022989"/>
    </source>
</evidence>
<dbReference type="InterPro" id="IPR038468">
    <property type="entry name" value="MmpS_C"/>
</dbReference>